<dbReference type="InterPro" id="IPR025365">
    <property type="entry name" value="DUF4269"/>
</dbReference>
<dbReference type="Pfam" id="PF14091">
    <property type="entry name" value="DUF4269"/>
    <property type="match status" value="1"/>
</dbReference>
<dbReference type="AlphaFoldDB" id="A0A7Z0GL89"/>
<proteinExistence type="predicted"/>
<reference evidence="1 2" key="1">
    <citation type="submission" date="2020-07" db="EMBL/GenBank/DDBJ databases">
        <title>Sequencing the genomes of 1000 actinobacteria strains.</title>
        <authorList>
            <person name="Klenk H.-P."/>
        </authorList>
    </citation>
    <scope>NUCLEOTIDE SEQUENCE [LARGE SCALE GENOMIC DNA]</scope>
    <source>
        <strain evidence="1 2">DSM 15475</strain>
    </source>
</reference>
<protein>
    <recommendedName>
        <fullName evidence="3">DUF4269 domain-containing protein</fullName>
    </recommendedName>
</protein>
<name>A0A7Z0GL89_9MICC</name>
<dbReference type="RefSeq" id="WP_179540987.1">
    <property type="nucleotide sequence ID" value="NZ_BAAALL010000004.1"/>
</dbReference>
<accession>A0A7Z0GL89</accession>
<evidence type="ECO:0000313" key="1">
    <source>
        <dbReference type="EMBL" id="NYJ77514.1"/>
    </source>
</evidence>
<evidence type="ECO:0000313" key="2">
    <source>
        <dbReference type="Proteomes" id="UP000535437"/>
    </source>
</evidence>
<comment type="caution">
    <text evidence="1">The sequence shown here is derived from an EMBL/GenBank/DDBJ whole genome shotgun (WGS) entry which is preliminary data.</text>
</comment>
<keyword evidence="2" id="KW-1185">Reference proteome</keyword>
<gene>
    <name evidence="1" type="ORF">HNR09_000925</name>
</gene>
<sequence>MRLHAATVLLDTLGLDDLDGVHEWALAGTLPIGVDVEGSDLDVLIHAEDIDAVHQAMRGRFAHRAGFATWRHSREDAWCAAFEEEGFLVELFIQAMPVAQQRAHRHMLAERRLLRAHGTPLRDQVRALKSQGIKTEPAFARALGIPGDPYTALLDDDVVTAWCRR</sequence>
<dbReference type="EMBL" id="JACCFY010000001">
    <property type="protein sequence ID" value="NYJ77514.1"/>
    <property type="molecule type" value="Genomic_DNA"/>
</dbReference>
<dbReference type="Proteomes" id="UP000535437">
    <property type="component" value="Unassembled WGS sequence"/>
</dbReference>
<evidence type="ECO:0008006" key="3">
    <source>
        <dbReference type="Google" id="ProtNLM"/>
    </source>
</evidence>
<organism evidence="1 2">
    <name type="scientific">Nesterenkonia xinjiangensis</name>
    <dbReference type="NCBI Taxonomy" id="225327"/>
    <lineage>
        <taxon>Bacteria</taxon>
        <taxon>Bacillati</taxon>
        <taxon>Actinomycetota</taxon>
        <taxon>Actinomycetes</taxon>
        <taxon>Micrococcales</taxon>
        <taxon>Micrococcaceae</taxon>
        <taxon>Nesterenkonia</taxon>
    </lineage>
</organism>